<dbReference type="AlphaFoldDB" id="A0A8H3QZZ9"/>
<evidence type="ECO:0000256" key="1">
    <source>
        <dbReference type="SAM" id="Phobius"/>
    </source>
</evidence>
<keyword evidence="1" id="KW-0472">Membrane</keyword>
<keyword evidence="1" id="KW-0812">Transmembrane</keyword>
<accession>A0A8H3QZZ9</accession>
<sequence length="339" mass="39116">MVFTDNKPSTEPFSLIFLKKICSIALVIILLIYTYEQFSQFSDSIVAPNIVFRKQNLLRTVTNYKDTSIIMRVCSSYPINCTYNNEECRLDENRDYYTTTCDSANSFRYAFDYREKTATIKISPFVTEVYLEGLVLDDKYYPPNKLSLRQLFLVSEQTMVVYYTITISKRIVSDYAYGLAGGEGIEFVEFNAHTVPVATLITPNATTLILMPISTDIYYQEETYYDIGSIISNIGGFFSSLSGFFIFLFGATKLAPWGILPTHVFNCLCTKYQRKLIRKLKNKYEPIPFVSGRTKNVTLEERVQGIENILKEYYLDTDFLNLLLIKYNKVDDNKIDDKV</sequence>
<dbReference type="EMBL" id="BLAL01000268">
    <property type="protein sequence ID" value="GES98418.1"/>
    <property type="molecule type" value="Genomic_DNA"/>
</dbReference>
<reference evidence="2" key="1">
    <citation type="submission" date="2019-10" db="EMBL/GenBank/DDBJ databases">
        <title>Conservation and host-specific expression of non-tandemly repeated heterogenous ribosome RNA gene in arbuscular mycorrhizal fungi.</title>
        <authorList>
            <person name="Maeda T."/>
            <person name="Kobayashi Y."/>
            <person name="Nakagawa T."/>
            <person name="Ezawa T."/>
            <person name="Yamaguchi K."/>
            <person name="Bino T."/>
            <person name="Nishimoto Y."/>
            <person name="Shigenobu S."/>
            <person name="Kawaguchi M."/>
        </authorList>
    </citation>
    <scope>NUCLEOTIDE SEQUENCE</scope>
    <source>
        <strain evidence="2">HR1</strain>
    </source>
</reference>
<evidence type="ECO:0000313" key="3">
    <source>
        <dbReference type="Proteomes" id="UP000615446"/>
    </source>
</evidence>
<feature type="transmembrane region" description="Helical" evidence="1">
    <location>
        <begin position="12"/>
        <end position="35"/>
    </location>
</feature>
<dbReference type="Proteomes" id="UP000615446">
    <property type="component" value="Unassembled WGS sequence"/>
</dbReference>
<dbReference type="OrthoDB" id="2354323at2759"/>
<name>A0A8H3QZZ9_9GLOM</name>
<organism evidence="2 3">
    <name type="scientific">Rhizophagus clarus</name>
    <dbReference type="NCBI Taxonomy" id="94130"/>
    <lineage>
        <taxon>Eukaryota</taxon>
        <taxon>Fungi</taxon>
        <taxon>Fungi incertae sedis</taxon>
        <taxon>Mucoromycota</taxon>
        <taxon>Glomeromycotina</taxon>
        <taxon>Glomeromycetes</taxon>
        <taxon>Glomerales</taxon>
        <taxon>Glomeraceae</taxon>
        <taxon>Rhizophagus</taxon>
    </lineage>
</organism>
<proteinExistence type="predicted"/>
<evidence type="ECO:0000313" key="2">
    <source>
        <dbReference type="EMBL" id="GES98418.1"/>
    </source>
</evidence>
<comment type="caution">
    <text evidence="2">The sequence shown here is derived from an EMBL/GenBank/DDBJ whole genome shotgun (WGS) entry which is preliminary data.</text>
</comment>
<protein>
    <submittedName>
        <fullName evidence="2">Uncharacterized protein</fullName>
    </submittedName>
</protein>
<gene>
    <name evidence="2" type="ORF">RCL2_002496800</name>
</gene>
<keyword evidence="1" id="KW-1133">Transmembrane helix</keyword>